<dbReference type="SUPFAM" id="SSF56112">
    <property type="entry name" value="Protein kinase-like (PK-like)"/>
    <property type="match status" value="1"/>
</dbReference>
<keyword evidence="2" id="KW-0040">ANK repeat</keyword>
<keyword evidence="4" id="KW-1185">Reference proteome</keyword>
<dbReference type="PANTHER" id="PTHR24198">
    <property type="entry name" value="ANKYRIN REPEAT AND PROTEIN KINASE DOMAIN-CONTAINING PROTEIN"/>
    <property type="match status" value="1"/>
</dbReference>
<dbReference type="InterPro" id="IPR011009">
    <property type="entry name" value="Kinase-like_dom_sf"/>
</dbReference>
<dbReference type="SMART" id="SM00248">
    <property type="entry name" value="ANK"/>
    <property type="match status" value="13"/>
</dbReference>
<gene>
    <name evidence="3" type="ORF">AMORRO_LOCUS7366</name>
</gene>
<evidence type="ECO:0000256" key="2">
    <source>
        <dbReference type="ARBA" id="ARBA00023043"/>
    </source>
</evidence>
<dbReference type="SUPFAM" id="SSF48403">
    <property type="entry name" value="Ankyrin repeat"/>
    <property type="match status" value="3"/>
</dbReference>
<name>A0A9N9G9V0_9GLOM</name>
<dbReference type="InterPro" id="IPR036770">
    <property type="entry name" value="Ankyrin_rpt-contain_sf"/>
</dbReference>
<organism evidence="3 4">
    <name type="scientific">Acaulospora morrowiae</name>
    <dbReference type="NCBI Taxonomy" id="94023"/>
    <lineage>
        <taxon>Eukaryota</taxon>
        <taxon>Fungi</taxon>
        <taxon>Fungi incertae sedis</taxon>
        <taxon>Mucoromycota</taxon>
        <taxon>Glomeromycotina</taxon>
        <taxon>Glomeromycetes</taxon>
        <taxon>Diversisporales</taxon>
        <taxon>Acaulosporaceae</taxon>
        <taxon>Acaulospora</taxon>
    </lineage>
</organism>
<feature type="non-terminal residue" evidence="3">
    <location>
        <position position="1"/>
    </location>
</feature>
<dbReference type="AlphaFoldDB" id="A0A9N9G9V0"/>
<sequence length="930" mass="107360">KKDWFEFSVENGFIKSFDYHLFEKIELIAWGGYGTVHRAYLKNAGKMVALKSLHKYKDFHKDFVREDQHEFAKIEIFVKNTKPIRTCSKMLNVAKMHHCDDKYLSKNDKSLCNAQVHVAFGDIEGLKWHLDQCDYDDYRNVKNLPEFTLKNCYWKAIILVFETLKLYGANFGDIRLSLGSLVSNNSIHFPRELHQFKELMAWLSYNNCPINELKSIRGSYSLYDLLDALGLHKNWEIISLYLKYGFNPNSSYSSRLPNLLFYTIYKKFPISTLKLVLTSDVDLSKQNSDGLNALDYAANKKSIETLEYLLRNYSKNLDSQFKFSDDCPNLLFLAIKEDFPISSLKLILDSNIDLSTKNFEGSGLNAIDFAAEEKNLEALEYLLGNYLMKLNPEHAFSRSCPNLLFLAIRENYPVSTLRLILNSHIDFSIKNHDQLNAVDYAAACKNITALGYLLSNYTEGLISQHRFSHTCPNLLFFAIENFFPDHILKLILNHDVDFSTRNDAGLDVLDYADSKKNTNALEHLLRNHTKELNLQSKFSPSCPNLLFYSIHRKFPTTTLELILSTNDINLSVTNNNGLNALNYSVYAENIEALEYLLKNHPKELNSLHRFSRDDPNLLFFAIFRRFPISTITLIIRAGVDLSTNNDEGLNALEYAAKMKNMEALEYLLNGHIRKSDYKFSPSYPNILFFAIRQEFPISTLKLIIDSGINLSTRNDESQNVLDYAASWKNVKALEYLLINHRKELSSWFRFSEECPNLLFLVIKSFPVSTLILTLNIDIDLSVENKDHLNVFDYALKTGMSEKIECLIGNQKVLNFRFSPQCSNLLFYTLYKKHHISILKLILKQSLDFKTKNCDELNVLGYAVKLKKMAAIKYLLENIPQFSEKQSIAEAISQTNYFSEELSYLRGWVGDSGEIKRLQIQLRIQSNLHHL</sequence>
<comment type="caution">
    <text evidence="3">The sequence shown here is derived from an EMBL/GenBank/DDBJ whole genome shotgun (WGS) entry which is preliminary data.</text>
</comment>
<dbReference type="OrthoDB" id="2411566at2759"/>
<protein>
    <submittedName>
        <fullName evidence="3">3398_t:CDS:1</fullName>
    </submittedName>
</protein>
<dbReference type="InterPro" id="IPR002110">
    <property type="entry name" value="Ankyrin_rpt"/>
</dbReference>
<evidence type="ECO:0000256" key="1">
    <source>
        <dbReference type="ARBA" id="ARBA00022737"/>
    </source>
</evidence>
<dbReference type="Proteomes" id="UP000789342">
    <property type="component" value="Unassembled WGS sequence"/>
</dbReference>
<keyword evidence="1" id="KW-0677">Repeat</keyword>
<dbReference type="EMBL" id="CAJVPV010005474">
    <property type="protein sequence ID" value="CAG8591490.1"/>
    <property type="molecule type" value="Genomic_DNA"/>
</dbReference>
<proteinExistence type="predicted"/>
<dbReference type="Gene3D" id="3.30.200.20">
    <property type="entry name" value="Phosphorylase Kinase, domain 1"/>
    <property type="match status" value="1"/>
</dbReference>
<reference evidence="3" key="1">
    <citation type="submission" date="2021-06" db="EMBL/GenBank/DDBJ databases">
        <authorList>
            <person name="Kallberg Y."/>
            <person name="Tangrot J."/>
            <person name="Rosling A."/>
        </authorList>
    </citation>
    <scope>NUCLEOTIDE SEQUENCE</scope>
    <source>
        <strain evidence="3">CL551</strain>
    </source>
</reference>
<evidence type="ECO:0000313" key="3">
    <source>
        <dbReference type="EMBL" id="CAG8591490.1"/>
    </source>
</evidence>
<dbReference type="PANTHER" id="PTHR24198:SF165">
    <property type="entry name" value="ANKYRIN REPEAT-CONTAINING PROTEIN-RELATED"/>
    <property type="match status" value="1"/>
</dbReference>
<evidence type="ECO:0000313" key="4">
    <source>
        <dbReference type="Proteomes" id="UP000789342"/>
    </source>
</evidence>
<dbReference type="Gene3D" id="1.25.40.20">
    <property type="entry name" value="Ankyrin repeat-containing domain"/>
    <property type="match status" value="3"/>
</dbReference>
<accession>A0A9N9G9V0</accession>
<dbReference type="Pfam" id="PF13637">
    <property type="entry name" value="Ank_4"/>
    <property type="match status" value="1"/>
</dbReference>